<dbReference type="GO" id="GO:0005743">
    <property type="term" value="C:mitochondrial inner membrane"/>
    <property type="evidence" value="ECO:0007669"/>
    <property type="project" value="UniProtKB-SubCell"/>
</dbReference>
<name>A0A1B6M3A5_9HEMI</name>
<evidence type="ECO:0000313" key="25">
    <source>
        <dbReference type="EMBL" id="JAT30378.1"/>
    </source>
</evidence>
<dbReference type="PRINTS" id="PR00926">
    <property type="entry name" value="MITOCARRIER"/>
</dbReference>
<evidence type="ECO:0000256" key="7">
    <source>
        <dbReference type="ARBA" id="ARBA00022970"/>
    </source>
</evidence>
<feature type="region of interest" description="Disordered" evidence="24">
    <location>
        <begin position="388"/>
        <end position="411"/>
    </location>
</feature>
<dbReference type="EMBL" id="GEBQ01009599">
    <property type="protein sequence ID" value="JAT30378.1"/>
    <property type="molecule type" value="Transcribed_RNA"/>
</dbReference>
<evidence type="ECO:0000256" key="16">
    <source>
        <dbReference type="ARBA" id="ARBA00052673"/>
    </source>
</evidence>
<dbReference type="Gene3D" id="1.50.40.10">
    <property type="entry name" value="Mitochondrial carrier domain"/>
    <property type="match status" value="2"/>
</dbReference>
<keyword evidence="10 22" id="KW-0472">Membrane</keyword>
<proteinExistence type="inferred from homology"/>
<keyword evidence="4 22" id="KW-0812">Transmembrane</keyword>
<evidence type="ECO:0000256" key="8">
    <source>
        <dbReference type="ARBA" id="ARBA00022989"/>
    </source>
</evidence>
<dbReference type="InterPro" id="IPR002067">
    <property type="entry name" value="MCP"/>
</dbReference>
<keyword evidence="5" id="KW-0677">Repeat</keyword>
<evidence type="ECO:0000256" key="22">
    <source>
        <dbReference type="PROSITE-ProRule" id="PRU00282"/>
    </source>
</evidence>
<evidence type="ECO:0000256" key="12">
    <source>
        <dbReference type="ARBA" id="ARBA00050592"/>
    </source>
</evidence>
<evidence type="ECO:0000256" key="3">
    <source>
        <dbReference type="ARBA" id="ARBA00022448"/>
    </source>
</evidence>
<keyword evidence="3 23" id="KW-0813">Transport</keyword>
<dbReference type="InterPro" id="IPR023395">
    <property type="entry name" value="MCP_dom_sf"/>
</dbReference>
<evidence type="ECO:0000256" key="20">
    <source>
        <dbReference type="ARBA" id="ARBA00079387"/>
    </source>
</evidence>
<feature type="repeat" description="Solcar" evidence="22">
    <location>
        <begin position="126"/>
        <end position="209"/>
    </location>
</feature>
<evidence type="ECO:0000256" key="2">
    <source>
        <dbReference type="ARBA" id="ARBA00006375"/>
    </source>
</evidence>
<dbReference type="InterPro" id="IPR050567">
    <property type="entry name" value="Mitochondrial_Carrier"/>
</dbReference>
<keyword evidence="9" id="KW-0496">Mitochondrion</keyword>
<evidence type="ECO:0000256" key="10">
    <source>
        <dbReference type="ARBA" id="ARBA00023136"/>
    </source>
</evidence>
<evidence type="ECO:0000256" key="11">
    <source>
        <dbReference type="ARBA" id="ARBA00049090"/>
    </source>
</evidence>
<feature type="non-terminal residue" evidence="25">
    <location>
        <position position="1"/>
    </location>
</feature>
<reference evidence="25" key="1">
    <citation type="submission" date="2015-11" db="EMBL/GenBank/DDBJ databases">
        <title>De novo transcriptome assembly of four potential Pierce s Disease insect vectors from Arizona vineyards.</title>
        <authorList>
            <person name="Tassone E.E."/>
        </authorList>
    </citation>
    <scope>NUCLEOTIDE SEQUENCE</scope>
</reference>
<feature type="compositionally biased region" description="Polar residues" evidence="24">
    <location>
        <begin position="391"/>
        <end position="402"/>
    </location>
</feature>
<dbReference type="AlphaFoldDB" id="A0A1B6M3A5"/>
<comment type="similarity">
    <text evidence="2 23">Belongs to the mitochondrial carrier (TC 2.A.29) family.</text>
</comment>
<dbReference type="PANTHER" id="PTHR45624">
    <property type="entry name" value="MITOCHONDRIAL BASIC AMINO ACIDS TRANSPORTER-RELATED"/>
    <property type="match status" value="1"/>
</dbReference>
<evidence type="ECO:0000256" key="13">
    <source>
        <dbReference type="ARBA" id="ARBA00050768"/>
    </source>
</evidence>
<protein>
    <recommendedName>
        <fullName evidence="17">Mitochondrial basic amino acids transporter</fullName>
    </recommendedName>
    <alternativeName>
        <fullName evidence="21">Carnitine/acylcarnitine translocase-like</fullName>
    </alternativeName>
    <alternativeName>
        <fullName evidence="20">Mitochondrial carnitine/acylcarnitine carrier protein CACL</fullName>
    </alternativeName>
    <alternativeName>
        <fullName evidence="19">Mitochondrial ornithine transporter 3</fullName>
    </alternativeName>
    <alternativeName>
        <fullName evidence="18">Solute carrier family 25 member 29</fullName>
    </alternativeName>
</protein>
<evidence type="ECO:0000256" key="14">
    <source>
        <dbReference type="ARBA" id="ARBA00051045"/>
    </source>
</evidence>
<dbReference type="GO" id="GO:0005289">
    <property type="term" value="F:high-affinity L-arginine transmembrane transporter activity"/>
    <property type="evidence" value="ECO:0007669"/>
    <property type="project" value="TreeGrafter"/>
</dbReference>
<comment type="catalytic activity">
    <reaction evidence="16">
        <text>N(omega)-methyl-L-arginine(in) + L-arginine(out) = N(omega)-methyl-L-arginine(out) + L-arginine(in)</text>
        <dbReference type="Rhea" id="RHEA:72803"/>
        <dbReference type="ChEBI" id="CHEBI:32682"/>
        <dbReference type="ChEBI" id="CHEBI:114953"/>
    </reaction>
</comment>
<dbReference type="Pfam" id="PF00153">
    <property type="entry name" value="Mito_carr"/>
    <property type="match status" value="3"/>
</dbReference>
<comment type="catalytic activity">
    <reaction evidence="12">
        <text>L-histidine(out) = L-histidine(in)</text>
        <dbReference type="Rhea" id="RHEA:72807"/>
        <dbReference type="ChEBI" id="CHEBI:57595"/>
    </reaction>
</comment>
<evidence type="ECO:0000256" key="23">
    <source>
        <dbReference type="RuleBase" id="RU000488"/>
    </source>
</evidence>
<accession>A0A1B6M3A5</accession>
<comment type="catalytic activity">
    <reaction evidence="15">
        <text>L-ornithine(in) + L-arginine(out) = L-ornithine(out) + L-arginine(in)</text>
        <dbReference type="Rhea" id="RHEA:34991"/>
        <dbReference type="ChEBI" id="CHEBI:32682"/>
        <dbReference type="ChEBI" id="CHEBI:46911"/>
    </reaction>
</comment>
<evidence type="ECO:0000256" key="9">
    <source>
        <dbReference type="ARBA" id="ARBA00023128"/>
    </source>
</evidence>
<comment type="catalytic activity">
    <reaction evidence="14">
        <text>L-homoarginine(in) + L-arginine(out) = L-homoarginine(out) + L-arginine(in)</text>
        <dbReference type="Rhea" id="RHEA:72799"/>
        <dbReference type="ChEBI" id="CHEBI:32682"/>
        <dbReference type="ChEBI" id="CHEBI:143006"/>
    </reaction>
</comment>
<organism evidence="25">
    <name type="scientific">Graphocephala atropunctata</name>
    <dbReference type="NCBI Taxonomy" id="36148"/>
    <lineage>
        <taxon>Eukaryota</taxon>
        <taxon>Metazoa</taxon>
        <taxon>Ecdysozoa</taxon>
        <taxon>Arthropoda</taxon>
        <taxon>Hexapoda</taxon>
        <taxon>Insecta</taxon>
        <taxon>Pterygota</taxon>
        <taxon>Neoptera</taxon>
        <taxon>Paraneoptera</taxon>
        <taxon>Hemiptera</taxon>
        <taxon>Auchenorrhyncha</taxon>
        <taxon>Membracoidea</taxon>
        <taxon>Cicadellidae</taxon>
        <taxon>Cicadellinae</taxon>
        <taxon>Cicadellini</taxon>
        <taxon>Graphocephala</taxon>
    </lineage>
</organism>
<dbReference type="PROSITE" id="PS50920">
    <property type="entry name" value="SOLCAR"/>
    <property type="match status" value="3"/>
</dbReference>
<evidence type="ECO:0000256" key="6">
    <source>
        <dbReference type="ARBA" id="ARBA00022792"/>
    </source>
</evidence>
<comment type="catalytic activity">
    <reaction evidence="13">
        <text>L-histidine(out) + L-arginine(in) = L-histidine(in) + L-arginine(out)</text>
        <dbReference type="Rhea" id="RHEA:71063"/>
        <dbReference type="ChEBI" id="CHEBI:32682"/>
        <dbReference type="ChEBI" id="CHEBI:57595"/>
    </reaction>
</comment>
<evidence type="ECO:0000256" key="24">
    <source>
        <dbReference type="SAM" id="MobiDB-lite"/>
    </source>
</evidence>
<keyword evidence="6" id="KW-0999">Mitochondrion inner membrane</keyword>
<evidence type="ECO:0000256" key="21">
    <source>
        <dbReference type="ARBA" id="ARBA00080567"/>
    </source>
</evidence>
<evidence type="ECO:0000256" key="15">
    <source>
        <dbReference type="ARBA" id="ARBA00051921"/>
    </source>
</evidence>
<evidence type="ECO:0000256" key="18">
    <source>
        <dbReference type="ARBA" id="ARBA00076491"/>
    </source>
</evidence>
<evidence type="ECO:0000256" key="19">
    <source>
        <dbReference type="ARBA" id="ARBA00078745"/>
    </source>
</evidence>
<evidence type="ECO:0000256" key="17">
    <source>
        <dbReference type="ARBA" id="ARBA00071763"/>
    </source>
</evidence>
<evidence type="ECO:0000256" key="5">
    <source>
        <dbReference type="ARBA" id="ARBA00022737"/>
    </source>
</evidence>
<evidence type="ECO:0000256" key="4">
    <source>
        <dbReference type="ARBA" id="ARBA00022692"/>
    </source>
</evidence>
<comment type="subcellular location">
    <subcellularLocation>
        <location evidence="1">Mitochondrion inner membrane</location>
        <topology evidence="1">Multi-pass membrane protein</topology>
    </subcellularLocation>
</comment>
<dbReference type="PANTHER" id="PTHR45624:SF61">
    <property type="entry name" value="MITOCHONDRIAL BASIC AMINO ACIDS TRANSPORTER"/>
    <property type="match status" value="1"/>
</dbReference>
<gene>
    <name evidence="25" type="ORF">g.656</name>
</gene>
<feature type="repeat" description="Solcar" evidence="22">
    <location>
        <begin position="34"/>
        <end position="121"/>
    </location>
</feature>
<keyword evidence="8" id="KW-1133">Transmembrane helix</keyword>
<evidence type="ECO:0000256" key="1">
    <source>
        <dbReference type="ARBA" id="ARBA00004448"/>
    </source>
</evidence>
<keyword evidence="7" id="KW-0029">Amino-acid transport</keyword>
<sequence length="432" mass="47669">AVVHGTIKHGKESIKTVWQEQKKQVVYRLHELDPRMALDFFAGCVGGCAGVVIGHPFDTVKVKLQTQDYRIPVYRGTWDCFTKILKAESVAGIYRGVSSPMAGVALVNAIVFGVYGNVQRSMANPETLQSIFLAGASSGLVQSVISSPVELVKTRVQISNQYRGTLDCFFKTYKQEGIRGVFKGQSITGVRDFLGYGLYFASYEALTRRQPGEAPVGTPTMLMAGGVAGTVSWIFTYPLDVIKSRYQADMGKYTSIIDCLKKSIKDEGVVCLTRGLTPTLIRAFPTNAVTFTVVTWIFRLADLGMWKTENIKDSIDSIIDTLPNEQKIIKNLDLIEGSPFVSNVHIGRLAVNEPQKHFLASEDFWIDDGSDFYDELTCTDSSRATVESKASDNVLNTENSDNSSKEQIEKTKDCETNKVIVQNANNNTCDPS</sequence>
<comment type="catalytic activity">
    <reaction evidence="11">
        <text>L-lysine(out) + L-arginine(in) = L-lysine(in) + L-arginine(out)</text>
        <dbReference type="Rhea" id="RHEA:70827"/>
        <dbReference type="ChEBI" id="CHEBI:32551"/>
        <dbReference type="ChEBI" id="CHEBI:32682"/>
    </reaction>
</comment>
<feature type="repeat" description="Solcar" evidence="22">
    <location>
        <begin position="216"/>
        <end position="300"/>
    </location>
</feature>
<dbReference type="InterPro" id="IPR018108">
    <property type="entry name" value="MCP_transmembrane"/>
</dbReference>
<dbReference type="SUPFAM" id="SSF103506">
    <property type="entry name" value="Mitochondrial carrier"/>
    <property type="match status" value="1"/>
</dbReference>
<dbReference type="GO" id="GO:1990575">
    <property type="term" value="P:mitochondrial L-ornithine transmembrane transport"/>
    <property type="evidence" value="ECO:0007669"/>
    <property type="project" value="TreeGrafter"/>
</dbReference>
<dbReference type="FunFam" id="1.50.40.10:FF:000037">
    <property type="entry name" value="Solute carrier family 25 member 29"/>
    <property type="match status" value="1"/>
</dbReference>